<keyword evidence="9" id="KW-1185">Reference proteome</keyword>
<evidence type="ECO:0000313" key="7">
    <source>
        <dbReference type="EMBL" id="CAF3520999.1"/>
    </source>
</evidence>
<organism evidence="6 9">
    <name type="scientific">Didymodactylos carnosus</name>
    <dbReference type="NCBI Taxonomy" id="1234261"/>
    <lineage>
        <taxon>Eukaryota</taxon>
        <taxon>Metazoa</taxon>
        <taxon>Spiralia</taxon>
        <taxon>Gnathifera</taxon>
        <taxon>Rotifera</taxon>
        <taxon>Eurotatoria</taxon>
        <taxon>Bdelloidea</taxon>
        <taxon>Philodinida</taxon>
        <taxon>Philodinidae</taxon>
        <taxon>Didymodactylos</taxon>
    </lineage>
</organism>
<dbReference type="InterPro" id="IPR029315">
    <property type="entry name" value="FANCI_S2"/>
</dbReference>
<dbReference type="EMBL" id="CAJOBC010001526">
    <property type="protein sequence ID" value="CAF3683537.1"/>
    <property type="molecule type" value="Genomic_DNA"/>
</dbReference>
<feature type="region of interest" description="Disordered" evidence="1">
    <location>
        <begin position="828"/>
        <end position="852"/>
    </location>
</feature>
<dbReference type="EMBL" id="CAJNOK010000297">
    <property type="protein sequence ID" value="CAF0743259.1"/>
    <property type="molecule type" value="Genomic_DNA"/>
</dbReference>
<evidence type="ECO:0000313" key="9">
    <source>
        <dbReference type="Proteomes" id="UP000663829"/>
    </source>
</evidence>
<feature type="region of interest" description="Disordered" evidence="1">
    <location>
        <begin position="1"/>
        <end position="25"/>
    </location>
</feature>
<sequence>MKRSKAEALTESNKRRRTSSFSDDPLSFEDEFRSTLSSNSMQTFELFTKWLKNSLEQPNTEILTNLIKKTIELIVTESLSSTTAQDNNNNNVVYTKIIGLTMLYLDNMTSQSLLDIGKVIIDQMISSTLNSDIMIELLRGIYIDLNKRDMIPVASKGSTLPASTYANDLVNQIIEQSGASNIWQRENYTSLLSILKVDPEKKAFVDLLFTIDYDLTQDLPNFIYEVLKLCTESRLNEYILNKILKYFIEKDEHLSNNQHYISSTRLCIYHLVNAIELMPDVAKDLLKVLKGMQRESLTNLFSPFCIAIFFALPNDRPSKELFMRQLKSMCELLCQTFEKNEEAFWLFSFTQIDYDKFYTQKLLTLAKNGLFSGDSILSGLVDFCFQLLDNYGTSQTVDSSESPFSVPELMKTLGTRWLSEVVTLYPNIQVDVIKRLFDRILTKTNDRTVKHYVDQLYDLVKINAHRFVEIPDQLKQRLNQILELRYELARDVLKAFKPIIKLSRNTPFKEDFFQLLKRAIYLPHLDCRRMAVDGYLMLLKHALWFSRPPSTQASQLVNFALSDHSSQLSNITSSQRKSEGRCIELLMQLRRSLTQQCEVRTAVYGGLFPVLRKNPILLAPILDVLLMQLNLYWSDESRNIQTTFDIKLALNIQSQQKGKEEIEKENIIDPLGHLLHCLHLCLKQGEDLLKSNATMYDDDPDVEMYMKKATDLFNKLVRLFLNDNILTILGINDATDETVSAAKYILCNDICDALIEYKFMRSIDRNSADECFQLIKLSTQINELFSKRKFRHSSTKLISFTCLKRLLLTVLTTKVQFDDNSNNDDSINLDDSTTSIGIDRNQRQQNKTEPNHMDHIRSESEFRMFVLRSLIQKLRSITANGSRYYFDAENVRDERLLSTLTMLHTLLYQAVMKDENAKLRDLLLQAMVEIWRITIRDHRSGPTGIINNALHGRNSELDSIDSDTSYSQTHATTAQFAENFKKLFAHIAEEDALLSTSTVSAIGPSATQCVKSLNSVVEILELALKEGHHIAQNEYQSFSEWIQRTCMEAKYDDLHLCKSLIRLLFKLTSKVANHAPLLRKVAMDIHGKAEDISEDAVVSDARYFGIIGEKSHASVCSILLVETERLINSLEWIIHTQSMKEKKEILFCQQMSYLITTFSQLTQTKIVNKPYITTIFKLLIKLYNILCNLTKQDLELADETETKATKKKKSSKIAKTKDKKATTNKKNLLKDTVLPKLIFSIEQYERLLIELGKMTDTDLMLTFKLSAVRDFRINLDQLRDDRNSSQPTLMDASNRQ</sequence>
<dbReference type="Proteomes" id="UP000681722">
    <property type="component" value="Unassembled WGS sequence"/>
</dbReference>
<accession>A0A813ZMF1</accession>
<dbReference type="Pfam" id="PF14678">
    <property type="entry name" value="FANCI_S4"/>
    <property type="match status" value="2"/>
</dbReference>
<evidence type="ECO:0000259" key="3">
    <source>
        <dbReference type="Pfam" id="PF14678"/>
    </source>
</evidence>
<dbReference type="Proteomes" id="UP000663829">
    <property type="component" value="Unassembled WGS sequence"/>
</dbReference>
<proteinExistence type="predicted"/>
<dbReference type="GO" id="GO:0006281">
    <property type="term" value="P:DNA repair"/>
    <property type="evidence" value="ECO:0007669"/>
    <property type="project" value="InterPro"/>
</dbReference>
<evidence type="ECO:0000259" key="2">
    <source>
        <dbReference type="Pfam" id="PF14676"/>
    </source>
</evidence>
<dbReference type="InterPro" id="IPR026171">
    <property type="entry name" value="FANCI"/>
</dbReference>
<evidence type="ECO:0000313" key="8">
    <source>
        <dbReference type="EMBL" id="CAF3683537.1"/>
    </source>
</evidence>
<feature type="domain" description="FANCI helical" evidence="4">
    <location>
        <begin position="567"/>
        <end position="784"/>
    </location>
</feature>
<reference evidence="6" key="1">
    <citation type="submission" date="2021-02" db="EMBL/GenBank/DDBJ databases">
        <authorList>
            <person name="Nowell W R."/>
        </authorList>
    </citation>
    <scope>NUCLEOTIDE SEQUENCE</scope>
</reference>
<comment type="caution">
    <text evidence="6">The sequence shown here is derived from an EMBL/GenBank/DDBJ whole genome shotgun (WGS) entry which is preliminary data.</text>
</comment>
<dbReference type="OrthoDB" id="195089at2759"/>
<dbReference type="Proteomes" id="UP000677228">
    <property type="component" value="Unassembled WGS sequence"/>
</dbReference>
<dbReference type="Pfam" id="PF14676">
    <property type="entry name" value="FANCI_S2"/>
    <property type="match status" value="1"/>
</dbReference>
<name>A0A813ZMF1_9BILA</name>
<evidence type="ECO:0000313" key="5">
    <source>
        <dbReference type="EMBL" id="CAF0743259.1"/>
    </source>
</evidence>
<dbReference type="InterPro" id="IPR029312">
    <property type="entry name" value="FANCI_HD2"/>
</dbReference>
<gene>
    <name evidence="6" type="ORF">GPM918_LOCUS8638</name>
    <name evidence="5" type="ORF">OVA965_LOCUS1570</name>
    <name evidence="8" type="ORF">SRO942_LOCUS8638</name>
    <name evidence="7" type="ORF">TMI583_LOCUS1570</name>
</gene>
<dbReference type="GO" id="GO:0070182">
    <property type="term" value="F:DNA polymerase binding"/>
    <property type="evidence" value="ECO:0007669"/>
    <property type="project" value="TreeGrafter"/>
</dbReference>
<evidence type="ECO:0000313" key="6">
    <source>
        <dbReference type="EMBL" id="CAF0901059.1"/>
    </source>
</evidence>
<dbReference type="InterPro" id="IPR029314">
    <property type="entry name" value="FANCI_S4"/>
</dbReference>
<feature type="domain" description="FANCI solenoid 2" evidence="2">
    <location>
        <begin position="376"/>
        <end position="536"/>
    </location>
</feature>
<evidence type="ECO:0000259" key="4">
    <source>
        <dbReference type="Pfam" id="PF14680"/>
    </source>
</evidence>
<dbReference type="PANTHER" id="PTHR21818:SF0">
    <property type="entry name" value="FANCONI ANEMIA GROUP I PROTEIN"/>
    <property type="match status" value="1"/>
</dbReference>
<dbReference type="EMBL" id="CAJOBA010000297">
    <property type="protein sequence ID" value="CAF3520999.1"/>
    <property type="molecule type" value="Genomic_DNA"/>
</dbReference>
<dbReference type="PANTHER" id="PTHR21818">
    <property type="entry name" value="BC025462 PROTEIN"/>
    <property type="match status" value="1"/>
</dbReference>
<dbReference type="Proteomes" id="UP000682733">
    <property type="component" value="Unassembled WGS sequence"/>
</dbReference>
<feature type="domain" description="FANCI solenoid 4" evidence="3">
    <location>
        <begin position="1205"/>
        <end position="1279"/>
    </location>
</feature>
<protein>
    <submittedName>
        <fullName evidence="6">Uncharacterized protein</fullName>
    </submittedName>
</protein>
<dbReference type="Pfam" id="PF14680">
    <property type="entry name" value="FANCI_HD2"/>
    <property type="match status" value="1"/>
</dbReference>
<dbReference type="EMBL" id="CAJNOQ010001526">
    <property type="protein sequence ID" value="CAF0901059.1"/>
    <property type="molecule type" value="Genomic_DNA"/>
</dbReference>
<evidence type="ECO:0000256" key="1">
    <source>
        <dbReference type="SAM" id="MobiDB-lite"/>
    </source>
</evidence>
<feature type="domain" description="FANCI solenoid 4" evidence="3">
    <location>
        <begin position="1077"/>
        <end position="1199"/>
    </location>
</feature>